<dbReference type="HOGENOM" id="CLU_052989_1_0_1"/>
<proteinExistence type="predicted"/>
<organism evidence="2 3">
    <name type="scientific">Glarea lozoyensis (strain ATCC 20868 / MF5171)</name>
    <dbReference type="NCBI Taxonomy" id="1116229"/>
    <lineage>
        <taxon>Eukaryota</taxon>
        <taxon>Fungi</taxon>
        <taxon>Dikarya</taxon>
        <taxon>Ascomycota</taxon>
        <taxon>Pezizomycotina</taxon>
        <taxon>Leotiomycetes</taxon>
        <taxon>Helotiales</taxon>
        <taxon>Helotiaceae</taxon>
        <taxon>Glarea</taxon>
    </lineage>
</organism>
<dbReference type="Gene3D" id="2.120.10.30">
    <property type="entry name" value="TolB, C-terminal domain"/>
    <property type="match status" value="1"/>
</dbReference>
<keyword evidence="1" id="KW-0732">Signal</keyword>
<feature type="signal peptide" evidence="1">
    <location>
        <begin position="1"/>
        <end position="20"/>
    </location>
</feature>
<dbReference type="PANTHER" id="PTHR42060:SF1">
    <property type="entry name" value="NHL REPEAT-CONTAINING PROTEIN"/>
    <property type="match status" value="1"/>
</dbReference>
<dbReference type="AlphaFoldDB" id="S3DCD2"/>
<accession>S3DCD2</accession>
<dbReference type="OrthoDB" id="9977941at2759"/>
<keyword evidence="3" id="KW-1185">Reference proteome</keyword>
<dbReference type="EMBL" id="KE145356">
    <property type="protein sequence ID" value="EPE34744.1"/>
    <property type="molecule type" value="Genomic_DNA"/>
</dbReference>
<dbReference type="KEGG" id="glz:GLAREA_10438"/>
<dbReference type="Proteomes" id="UP000016922">
    <property type="component" value="Unassembled WGS sequence"/>
</dbReference>
<dbReference type="InterPro" id="IPR052998">
    <property type="entry name" value="Hetero-Diels-Alderase-like"/>
</dbReference>
<gene>
    <name evidence="2" type="ORF">GLAREA_10438</name>
</gene>
<dbReference type="SUPFAM" id="SSF63829">
    <property type="entry name" value="Calcium-dependent phosphotriesterase"/>
    <property type="match status" value="1"/>
</dbReference>
<dbReference type="GeneID" id="19469485"/>
<dbReference type="eggNOG" id="ENOG502S00D">
    <property type="taxonomic scope" value="Eukaryota"/>
</dbReference>
<protein>
    <submittedName>
        <fullName evidence="2">Calcium-dependent phosphotriesterase</fullName>
    </submittedName>
</protein>
<dbReference type="RefSeq" id="XP_008078679.1">
    <property type="nucleotide sequence ID" value="XM_008080488.1"/>
</dbReference>
<sequence length="341" mass="35988">MFFRFLATVSLLNQIRNSHAAPASEIDRYPIAPAIRILHQFPNLTSIENIAARPNGKLLLTPLTSSSVYSLDPTSPAVANIIYTFPNANTLLGITEYEPDVFAVVAGPDGSNPAIPWVIWSLDFRKCVTGNDVPEAHKIATLPKALLVNGLTHLAPGSPWILAADSQLGVIWRINTKTGRYEIAISDLLLAPGTAFGITLGVNGIRISGHHLSFTNSLLEGGLFAKIPINLITGAPLGNATIIARNGVCDDFAIDTKGNAWVTQNVLNGVQLIKPDGSFSVVLGGLNSTVFEGATSAVFGRTVKDRKTLYVSTNGGSGIPIPGTFRVGGTVVAVDTTRIGG</sequence>
<evidence type="ECO:0000256" key="1">
    <source>
        <dbReference type="SAM" id="SignalP"/>
    </source>
</evidence>
<evidence type="ECO:0000313" key="2">
    <source>
        <dbReference type="EMBL" id="EPE34744.1"/>
    </source>
</evidence>
<dbReference type="PANTHER" id="PTHR42060">
    <property type="entry name" value="NHL REPEAT-CONTAINING PROTEIN-RELATED"/>
    <property type="match status" value="1"/>
</dbReference>
<name>S3DCD2_GLAL2</name>
<evidence type="ECO:0000313" key="3">
    <source>
        <dbReference type="Proteomes" id="UP000016922"/>
    </source>
</evidence>
<feature type="chain" id="PRO_5004508354" evidence="1">
    <location>
        <begin position="21"/>
        <end position="341"/>
    </location>
</feature>
<dbReference type="OMA" id="PNINQAG"/>
<reference evidence="2 3" key="1">
    <citation type="journal article" date="2013" name="BMC Genomics">
        <title>Genomics-driven discovery of the pneumocandin biosynthetic gene cluster in the fungus Glarea lozoyensis.</title>
        <authorList>
            <person name="Chen L."/>
            <person name="Yue Q."/>
            <person name="Zhang X."/>
            <person name="Xiang M."/>
            <person name="Wang C."/>
            <person name="Li S."/>
            <person name="Che Y."/>
            <person name="Ortiz-Lopez F.J."/>
            <person name="Bills G.F."/>
            <person name="Liu X."/>
            <person name="An Z."/>
        </authorList>
    </citation>
    <scope>NUCLEOTIDE SEQUENCE [LARGE SCALE GENOMIC DNA]</scope>
    <source>
        <strain evidence="3">ATCC 20868 / MF5171</strain>
    </source>
</reference>
<dbReference type="InterPro" id="IPR011042">
    <property type="entry name" value="6-blade_b-propeller_TolB-like"/>
</dbReference>